<sequence length="116" mass="12893">MDEDFLRDLFAGAGSLSFRKMFGGLGIYADGMIFAVILKDELMLKGDEHCSEYYEAAGMTRWTYNNSKSGKKVLMPYWSAPEQATESAEEMAPFARQAFNAALRARKACANVLSGR</sequence>
<dbReference type="SUPFAM" id="SSF159894">
    <property type="entry name" value="YgaC/TfoX-N like"/>
    <property type="match status" value="1"/>
</dbReference>
<dbReference type="PATRIC" id="fig|1514904.3.peg.346"/>
<gene>
    <name evidence="2" type="ORF">SU32_07635</name>
</gene>
<organism evidence="2 3">
    <name type="scientific">Ahrensia marina</name>
    <dbReference type="NCBI Taxonomy" id="1514904"/>
    <lineage>
        <taxon>Bacteria</taxon>
        <taxon>Pseudomonadati</taxon>
        <taxon>Pseudomonadota</taxon>
        <taxon>Alphaproteobacteria</taxon>
        <taxon>Hyphomicrobiales</taxon>
        <taxon>Ahrensiaceae</taxon>
        <taxon>Ahrensia</taxon>
    </lineage>
</organism>
<dbReference type="OrthoDB" id="1524907at2"/>
<dbReference type="InterPro" id="IPR007076">
    <property type="entry name" value="TfoX_N"/>
</dbReference>
<dbReference type="InterPro" id="IPR047525">
    <property type="entry name" value="TfoX-like"/>
</dbReference>
<evidence type="ECO:0000259" key="1">
    <source>
        <dbReference type="Pfam" id="PF04993"/>
    </source>
</evidence>
<evidence type="ECO:0000313" key="3">
    <source>
        <dbReference type="Proteomes" id="UP000038011"/>
    </source>
</evidence>
<dbReference type="EMBL" id="JXMU01000010">
    <property type="protein sequence ID" value="KPB01455.1"/>
    <property type="molecule type" value="Genomic_DNA"/>
</dbReference>
<dbReference type="PANTHER" id="PTHR36121">
    <property type="entry name" value="PROTEIN SXY"/>
    <property type="match status" value="1"/>
</dbReference>
<name>A0A0N0E7Q4_9HYPH</name>
<feature type="domain" description="TfoX N-terminal" evidence="1">
    <location>
        <begin position="8"/>
        <end position="102"/>
    </location>
</feature>
<dbReference type="Pfam" id="PF04993">
    <property type="entry name" value="TfoX_N"/>
    <property type="match status" value="1"/>
</dbReference>
<dbReference type="STRING" id="1514904.SU32_07635"/>
<reference evidence="2 3" key="1">
    <citation type="submission" date="2015-01" db="EMBL/GenBank/DDBJ databases">
        <title>Ahrensia donghaiensis sp. nov., a novel dimethylsulphoniopropionate-cleavage bacterium isolated from seawater and emended descriptions of the genus Ahrensia and Ahrensia kielensis.</title>
        <authorList>
            <person name="Liu J."/>
        </authorList>
    </citation>
    <scope>NUCLEOTIDE SEQUENCE [LARGE SCALE GENOMIC DNA]</scope>
    <source>
        <strain evidence="2 3">LZD062</strain>
    </source>
</reference>
<dbReference type="PANTHER" id="PTHR36121:SF1">
    <property type="entry name" value="PROTEIN SXY"/>
    <property type="match status" value="1"/>
</dbReference>
<evidence type="ECO:0000313" key="2">
    <source>
        <dbReference type="EMBL" id="KPB01455.1"/>
    </source>
</evidence>
<accession>A0A0N0E7Q4</accession>
<dbReference type="RefSeq" id="WP_053998762.1">
    <property type="nucleotide sequence ID" value="NZ_JXMU01000010.1"/>
</dbReference>
<protein>
    <submittedName>
        <fullName evidence="2">Competence protein TfoX</fullName>
    </submittedName>
</protein>
<dbReference type="Proteomes" id="UP000038011">
    <property type="component" value="Unassembled WGS sequence"/>
</dbReference>
<dbReference type="AlphaFoldDB" id="A0A0N0E7Q4"/>
<keyword evidence="3" id="KW-1185">Reference proteome</keyword>
<comment type="caution">
    <text evidence="2">The sequence shown here is derived from an EMBL/GenBank/DDBJ whole genome shotgun (WGS) entry which is preliminary data.</text>
</comment>
<dbReference type="Gene3D" id="3.30.1460.30">
    <property type="entry name" value="YgaC/TfoX-N like chaperone"/>
    <property type="match status" value="1"/>
</dbReference>
<proteinExistence type="predicted"/>